<keyword evidence="3" id="KW-1185">Reference proteome</keyword>
<feature type="transmembrane region" description="Helical" evidence="1">
    <location>
        <begin position="6"/>
        <end position="21"/>
    </location>
</feature>
<proteinExistence type="predicted"/>
<comment type="caution">
    <text evidence="2">The sequence shown here is derived from an EMBL/GenBank/DDBJ whole genome shotgun (WGS) entry which is preliminary data.</text>
</comment>
<gene>
    <name evidence="2" type="ORF">V5S76_08280</name>
</gene>
<accession>A0ABU8P817</accession>
<feature type="transmembrane region" description="Helical" evidence="1">
    <location>
        <begin position="192"/>
        <end position="215"/>
    </location>
</feature>
<dbReference type="PANTHER" id="PTHR36844:SF1">
    <property type="entry name" value="PROTEASE PRSW"/>
    <property type="match status" value="1"/>
</dbReference>
<reference evidence="2 3" key="1">
    <citation type="submission" date="2024-02" db="EMBL/GenBank/DDBJ databases">
        <title>Whole genome sequencing and characterization of Corynebacterium isolated from the ocular surface of dry eye disease sufferers.</title>
        <authorList>
            <person name="Naqvi M."/>
        </authorList>
    </citation>
    <scope>NUCLEOTIDE SEQUENCE [LARGE SCALE GENOMIC DNA]</scope>
    <source>
        <strain evidence="2 3">PCR27</strain>
    </source>
</reference>
<name>A0ABU8P817_9CORY</name>
<dbReference type="EC" id="3.4.-.-" evidence="2"/>
<dbReference type="Proteomes" id="UP001372244">
    <property type="component" value="Unassembled WGS sequence"/>
</dbReference>
<feature type="transmembrane region" description="Helical" evidence="1">
    <location>
        <begin position="53"/>
        <end position="70"/>
    </location>
</feature>
<evidence type="ECO:0000313" key="2">
    <source>
        <dbReference type="EMBL" id="MEJ4139106.1"/>
    </source>
</evidence>
<dbReference type="EMBL" id="JBAHUZ010000019">
    <property type="protein sequence ID" value="MEJ4139106.1"/>
    <property type="molecule type" value="Genomic_DNA"/>
</dbReference>
<keyword evidence="1" id="KW-0472">Membrane</keyword>
<feature type="transmembrane region" description="Helical" evidence="1">
    <location>
        <begin position="28"/>
        <end position="47"/>
    </location>
</feature>
<dbReference type="GO" id="GO:0008233">
    <property type="term" value="F:peptidase activity"/>
    <property type="evidence" value="ECO:0007669"/>
    <property type="project" value="UniProtKB-KW"/>
</dbReference>
<protein>
    <submittedName>
        <fullName evidence="2">PrsW family glutamic-type intramembrane protease</fullName>
        <ecNumber evidence="2">3.4.-.-</ecNumber>
    </submittedName>
</protein>
<feature type="transmembrane region" description="Helical" evidence="1">
    <location>
        <begin position="221"/>
        <end position="241"/>
    </location>
</feature>
<dbReference type="Pfam" id="PF13367">
    <property type="entry name" value="PrsW-protease"/>
    <property type="match status" value="1"/>
</dbReference>
<dbReference type="GO" id="GO:0006508">
    <property type="term" value="P:proteolysis"/>
    <property type="evidence" value="ECO:0007669"/>
    <property type="project" value="UniProtKB-KW"/>
</dbReference>
<evidence type="ECO:0000313" key="3">
    <source>
        <dbReference type="Proteomes" id="UP001372244"/>
    </source>
</evidence>
<dbReference type="InterPro" id="IPR026898">
    <property type="entry name" value="PrsW"/>
</dbReference>
<keyword evidence="1" id="KW-0812">Transmembrane</keyword>
<sequence>MKNLYWLSIAFGLVVAGFFLADRRFTEVGLIGALICAGLTLGLGFWWFKPRPMWQGILLGALAQPVVFSLNNQMVGISNKLGITHLDAALYSPLPEETIKLLGVVIIVAAFKNVRHPYQAAAIGMAIGLGFDAMENVPFILHAAIDNLDGDLWGVIITGIGRFFTGAFSHALYTGVAAWGVGKLYAGARHGYWQVAGFWLAGIALHTLFNASLIITGDWPVTFFLTALITWTLIIWGLRFIRKQDRKYAAQKSETTLPTKDPEYSS</sequence>
<keyword evidence="1" id="KW-1133">Transmembrane helix</keyword>
<keyword evidence="2" id="KW-0645">Protease</keyword>
<keyword evidence="2" id="KW-0378">Hydrolase</keyword>
<dbReference type="PANTHER" id="PTHR36844">
    <property type="entry name" value="PROTEASE PRSW"/>
    <property type="match status" value="1"/>
</dbReference>
<evidence type="ECO:0000256" key="1">
    <source>
        <dbReference type="SAM" id="Phobius"/>
    </source>
</evidence>
<organism evidence="2 3">
    <name type="scientific">Corynebacterium marquesiae</name>
    <dbReference type="NCBI Taxonomy" id="2913503"/>
    <lineage>
        <taxon>Bacteria</taxon>
        <taxon>Bacillati</taxon>
        <taxon>Actinomycetota</taxon>
        <taxon>Actinomycetes</taxon>
        <taxon>Mycobacteriales</taxon>
        <taxon>Corynebacteriaceae</taxon>
        <taxon>Corynebacterium</taxon>
    </lineage>
</organism>
<dbReference type="RefSeq" id="WP_337887843.1">
    <property type="nucleotide sequence ID" value="NZ_JBAHUW010000020.1"/>
</dbReference>